<keyword evidence="2" id="KW-1133">Transmembrane helix</keyword>
<keyword evidence="4" id="KW-1185">Reference proteome</keyword>
<feature type="compositionally biased region" description="Polar residues" evidence="1">
    <location>
        <begin position="431"/>
        <end position="446"/>
    </location>
</feature>
<dbReference type="EMBL" id="BAAALG010000003">
    <property type="protein sequence ID" value="GAA1095748.1"/>
    <property type="molecule type" value="Genomic_DNA"/>
</dbReference>
<feature type="transmembrane region" description="Helical" evidence="2">
    <location>
        <begin position="107"/>
        <end position="129"/>
    </location>
</feature>
<feature type="region of interest" description="Disordered" evidence="1">
    <location>
        <begin position="412"/>
        <end position="468"/>
    </location>
</feature>
<feature type="transmembrane region" description="Helical" evidence="2">
    <location>
        <begin position="368"/>
        <end position="388"/>
    </location>
</feature>
<evidence type="ECO:0000313" key="3">
    <source>
        <dbReference type="EMBL" id="GAA1095748.1"/>
    </source>
</evidence>
<dbReference type="Proteomes" id="UP001501581">
    <property type="component" value="Unassembled WGS sequence"/>
</dbReference>
<evidence type="ECO:0000256" key="2">
    <source>
        <dbReference type="SAM" id="Phobius"/>
    </source>
</evidence>
<keyword evidence="2" id="KW-0472">Membrane</keyword>
<feature type="transmembrane region" description="Helical" evidence="2">
    <location>
        <begin position="76"/>
        <end position="95"/>
    </location>
</feature>
<feature type="transmembrane region" description="Helical" evidence="2">
    <location>
        <begin position="195"/>
        <end position="220"/>
    </location>
</feature>
<sequence length="468" mass="49234">MLNPWAWLLALGIAVLAVAAGIAASAGLIWLGELPETSTDDRMTLTVGALAAATGTTLVATMGVPGESAEMIGSGGVMPLTITLLVLGVIGLLFHRQTRHFTKLSGAIVQALRVAALYAVLALILVAVFRGEESDLARAMDFDDAEDLSWGASLPGTFFSALLVVFCLLALIAFSQGGRLTGQLKSLHSYLAAPLWGLASVLALLPIAGLIGWICFWFTADGIQDDQNGLSSRQTVSLWLSTLGNAGLYFLHAGAGGRLGASWDARDLDGTRDSQFERLTYATDHANAWGLWFAIPTLLIVLAVAAFVVVYKSSVSPLVTLGIWVLGLFALIPALSRLASLRGSLEADGTPHEFEMSGFAGLKGVDTLLIPLIALGVALLIALVTGALRPANLTQFKNRYAQAYNPAPAYPNQGYPTQSYPAQGHPAPGSGWSQPTQQLPYGQTAPQFGPPPTQSYPSPNGGEDLPRT</sequence>
<comment type="caution">
    <text evidence="3">The sequence shown here is derived from an EMBL/GenBank/DDBJ whole genome shotgun (WGS) entry which is preliminary data.</text>
</comment>
<proteinExistence type="predicted"/>
<feature type="transmembrane region" description="Helical" evidence="2">
    <location>
        <begin position="6"/>
        <end position="31"/>
    </location>
</feature>
<evidence type="ECO:0008006" key="5">
    <source>
        <dbReference type="Google" id="ProtNLM"/>
    </source>
</evidence>
<feature type="transmembrane region" description="Helical" evidence="2">
    <location>
        <begin position="43"/>
        <end position="64"/>
    </location>
</feature>
<reference evidence="4" key="1">
    <citation type="journal article" date="2019" name="Int. J. Syst. Evol. Microbiol.">
        <title>The Global Catalogue of Microorganisms (GCM) 10K type strain sequencing project: providing services to taxonomists for standard genome sequencing and annotation.</title>
        <authorList>
            <consortium name="The Broad Institute Genomics Platform"/>
            <consortium name="The Broad Institute Genome Sequencing Center for Infectious Disease"/>
            <person name="Wu L."/>
            <person name="Ma J."/>
        </authorList>
    </citation>
    <scope>NUCLEOTIDE SEQUENCE [LARGE SCALE GENOMIC DNA]</scope>
    <source>
        <strain evidence="4">JCM 13008</strain>
    </source>
</reference>
<accession>A0ABN1TNL6</accession>
<dbReference type="RefSeq" id="WP_343991955.1">
    <property type="nucleotide sequence ID" value="NZ_BAAALG010000003.1"/>
</dbReference>
<name>A0ABN1TNL6_9ACTN</name>
<feature type="transmembrane region" description="Helical" evidence="2">
    <location>
        <begin position="149"/>
        <end position="174"/>
    </location>
</feature>
<organism evidence="3 4">
    <name type="scientific">Nocardioides dubius</name>
    <dbReference type="NCBI Taxonomy" id="317019"/>
    <lineage>
        <taxon>Bacteria</taxon>
        <taxon>Bacillati</taxon>
        <taxon>Actinomycetota</taxon>
        <taxon>Actinomycetes</taxon>
        <taxon>Propionibacteriales</taxon>
        <taxon>Nocardioidaceae</taxon>
        <taxon>Nocardioides</taxon>
    </lineage>
</organism>
<feature type="transmembrane region" description="Helical" evidence="2">
    <location>
        <begin position="289"/>
        <end position="311"/>
    </location>
</feature>
<gene>
    <name evidence="3" type="ORF">GCM10009668_09950</name>
</gene>
<feature type="transmembrane region" description="Helical" evidence="2">
    <location>
        <begin position="318"/>
        <end position="336"/>
    </location>
</feature>
<protein>
    <recommendedName>
        <fullName evidence="5">Cytochrome d ubiquinol oxidase subunit II</fullName>
    </recommendedName>
</protein>
<evidence type="ECO:0000256" key="1">
    <source>
        <dbReference type="SAM" id="MobiDB-lite"/>
    </source>
</evidence>
<keyword evidence="2" id="KW-0812">Transmembrane</keyword>
<evidence type="ECO:0000313" key="4">
    <source>
        <dbReference type="Proteomes" id="UP001501581"/>
    </source>
</evidence>